<evidence type="ECO:0000259" key="2">
    <source>
        <dbReference type="Pfam" id="PF03703"/>
    </source>
</evidence>
<evidence type="ECO:0000256" key="1">
    <source>
        <dbReference type="SAM" id="Phobius"/>
    </source>
</evidence>
<dbReference type="Proteomes" id="UP001316189">
    <property type="component" value="Chromosome"/>
</dbReference>
<feature type="transmembrane region" description="Helical" evidence="1">
    <location>
        <begin position="36"/>
        <end position="55"/>
    </location>
</feature>
<feature type="domain" description="YdbS-like PH" evidence="2">
    <location>
        <begin position="85"/>
        <end position="162"/>
    </location>
</feature>
<keyword evidence="1" id="KW-0472">Membrane</keyword>
<name>A0ABY5KZ98_9CELL</name>
<dbReference type="PANTHER" id="PTHR34473">
    <property type="entry name" value="UPF0699 TRANSMEMBRANE PROTEIN YDBS"/>
    <property type="match status" value="1"/>
</dbReference>
<evidence type="ECO:0000313" key="3">
    <source>
        <dbReference type="EMBL" id="UUI75842.1"/>
    </source>
</evidence>
<sequence length="173" mass="18197">MTAPEHGGAALAAPGPFDPSDVSWTPVSRRLATARLTSAGITVGIALVATVVPAALIGVAWLWALPGVVLLCGVWAALLIPRQVRALAYAERADDLLIRRGILLRSLVVVPYGRMQYVDVTAGPLARKFKIASVQLHTAAPNTNATIDGLPPEEAARLRDRLASRGEARLAGL</sequence>
<feature type="transmembrane region" description="Helical" evidence="1">
    <location>
        <begin position="61"/>
        <end position="80"/>
    </location>
</feature>
<dbReference type="EMBL" id="CP101988">
    <property type="protein sequence ID" value="UUI75842.1"/>
    <property type="molecule type" value="Genomic_DNA"/>
</dbReference>
<organism evidence="3 4">
    <name type="scientific">Cellulomonas chengniuliangii</name>
    <dbReference type="NCBI Taxonomy" id="2968084"/>
    <lineage>
        <taxon>Bacteria</taxon>
        <taxon>Bacillati</taxon>
        <taxon>Actinomycetota</taxon>
        <taxon>Actinomycetes</taxon>
        <taxon>Micrococcales</taxon>
        <taxon>Cellulomonadaceae</taxon>
        <taxon>Cellulomonas</taxon>
    </lineage>
</organism>
<proteinExistence type="predicted"/>
<keyword evidence="1" id="KW-0812">Transmembrane</keyword>
<dbReference type="InterPro" id="IPR005182">
    <property type="entry name" value="YdbS-like_PH"/>
</dbReference>
<dbReference type="PANTHER" id="PTHR34473:SF3">
    <property type="entry name" value="TRANSMEMBRANE PROTEIN-RELATED"/>
    <property type="match status" value="1"/>
</dbReference>
<reference evidence="3 4" key="1">
    <citation type="submission" date="2022-07" db="EMBL/GenBank/DDBJ databases">
        <title>Novel species in genus cellulomonas.</title>
        <authorList>
            <person name="Ye L."/>
        </authorList>
    </citation>
    <scope>NUCLEOTIDE SEQUENCE [LARGE SCALE GENOMIC DNA]</scope>
    <source>
        <strain evidence="4">zg-Y338</strain>
    </source>
</reference>
<protein>
    <submittedName>
        <fullName evidence="3">PH domain-containing protein</fullName>
    </submittedName>
</protein>
<evidence type="ECO:0000313" key="4">
    <source>
        <dbReference type="Proteomes" id="UP001316189"/>
    </source>
</evidence>
<accession>A0ABY5KZ98</accession>
<dbReference type="Pfam" id="PF03703">
    <property type="entry name" value="bPH_2"/>
    <property type="match status" value="1"/>
</dbReference>
<gene>
    <name evidence="3" type="ORF">NP064_02700</name>
</gene>
<dbReference type="RefSeq" id="WP_227568052.1">
    <property type="nucleotide sequence ID" value="NZ_CP101988.1"/>
</dbReference>
<keyword evidence="4" id="KW-1185">Reference proteome</keyword>
<keyword evidence="1" id="KW-1133">Transmembrane helix</keyword>